<feature type="region of interest" description="Disordered" evidence="1">
    <location>
        <begin position="1"/>
        <end position="42"/>
    </location>
</feature>
<dbReference type="Proteomes" id="UP001165121">
    <property type="component" value="Unassembled WGS sequence"/>
</dbReference>
<organism evidence="2 3">
    <name type="scientific">Phytophthora fragariaefolia</name>
    <dbReference type="NCBI Taxonomy" id="1490495"/>
    <lineage>
        <taxon>Eukaryota</taxon>
        <taxon>Sar</taxon>
        <taxon>Stramenopiles</taxon>
        <taxon>Oomycota</taxon>
        <taxon>Peronosporomycetes</taxon>
        <taxon>Peronosporales</taxon>
        <taxon>Peronosporaceae</taxon>
        <taxon>Phytophthora</taxon>
    </lineage>
</organism>
<keyword evidence="3" id="KW-1185">Reference proteome</keyword>
<gene>
    <name evidence="2" type="ORF">Pfra01_001784700</name>
</gene>
<accession>A0A9W6XX31</accession>
<protein>
    <submittedName>
        <fullName evidence="2">Unnamed protein product</fullName>
    </submittedName>
</protein>
<evidence type="ECO:0000256" key="1">
    <source>
        <dbReference type="SAM" id="MobiDB-lite"/>
    </source>
</evidence>
<evidence type="ECO:0000313" key="2">
    <source>
        <dbReference type="EMBL" id="GMF47369.1"/>
    </source>
</evidence>
<name>A0A9W6XX31_9STRA</name>
<comment type="caution">
    <text evidence="2">The sequence shown here is derived from an EMBL/GenBank/DDBJ whole genome shotgun (WGS) entry which is preliminary data.</text>
</comment>
<sequence length="510" mass="57790">MSLYMFDNVPQTQQDLDFDDDDQPPINEDSGTSTEEASTGGDSVLAATQSDATTSAGSKTNNVGSTRVRNAQVAITLSEWGDINATVTMAIDTDRESTRKIHKQKLTWEKEYFQMTSLLEEKRVVLVEKRLQLAETEAHCRIKCWELKFEPLQSWDQESLVEWLQKGRHYGEEIVERCRISQDGITAVLWSVHSTLSPKMLNYLAHYVFRKPRDSIDDQEIVDKIQERVGEVINGHIPDMFDFFKSRLKMVLDEQDVEDRVVKYFVDFDQLIEEHGFASMLAAGCQGRSDYRDRTKNRCKLIIENLAPAVLKTEIKRLVSLQHREAKPDDIALHQLFLARTKISYSEIRLIALGIDVDRHMEQVAINTSSLYGEDDDELLDNAGADQDNDTEVQATVEQLVANAGANGFSEEHIEALTQIMHGRPDGCKCAEPGSPNPRGQPFSFQTVEGVFTPNRVPQGAMASVMHFRSTMQTAFVDLINAHLFVHIDDVVFYAALHEEYLEVLEGVLW</sequence>
<dbReference type="AlphaFoldDB" id="A0A9W6XX31"/>
<reference evidence="2" key="1">
    <citation type="submission" date="2023-04" db="EMBL/GenBank/DDBJ databases">
        <title>Phytophthora fragariaefolia NBRC 109709.</title>
        <authorList>
            <person name="Ichikawa N."/>
            <person name="Sato H."/>
            <person name="Tonouchi N."/>
        </authorList>
    </citation>
    <scope>NUCLEOTIDE SEQUENCE</scope>
    <source>
        <strain evidence="2">NBRC 109709</strain>
    </source>
</reference>
<evidence type="ECO:0000313" key="3">
    <source>
        <dbReference type="Proteomes" id="UP001165121"/>
    </source>
</evidence>
<feature type="compositionally biased region" description="Polar residues" evidence="1">
    <location>
        <begin position="29"/>
        <end position="42"/>
    </location>
</feature>
<dbReference type="SUPFAM" id="SSF56672">
    <property type="entry name" value="DNA/RNA polymerases"/>
    <property type="match status" value="1"/>
</dbReference>
<dbReference type="EMBL" id="BSXT01002146">
    <property type="protein sequence ID" value="GMF47369.1"/>
    <property type="molecule type" value="Genomic_DNA"/>
</dbReference>
<dbReference type="InterPro" id="IPR043502">
    <property type="entry name" value="DNA/RNA_pol_sf"/>
</dbReference>
<proteinExistence type="predicted"/>